<comment type="caution">
    <text evidence="11">The sequence shown here is derived from an EMBL/GenBank/DDBJ whole genome shotgun (WGS) entry which is preliminary data.</text>
</comment>
<evidence type="ECO:0000256" key="10">
    <source>
        <dbReference type="SAM" id="Phobius"/>
    </source>
</evidence>
<feature type="compositionally biased region" description="Polar residues" evidence="9">
    <location>
        <begin position="335"/>
        <end position="367"/>
    </location>
</feature>
<feature type="non-terminal residue" evidence="11">
    <location>
        <position position="1"/>
    </location>
</feature>
<accession>A0A315VFL3</accession>
<keyword evidence="5" id="KW-0677">Repeat</keyword>
<evidence type="ECO:0000256" key="3">
    <source>
        <dbReference type="ARBA" id="ARBA00022536"/>
    </source>
</evidence>
<dbReference type="SUPFAM" id="SSF57184">
    <property type="entry name" value="Growth factor receptor domain"/>
    <property type="match status" value="1"/>
</dbReference>
<keyword evidence="3" id="KW-0245">EGF-like domain</keyword>
<dbReference type="Gene3D" id="3.30.70.960">
    <property type="entry name" value="SEA domain"/>
    <property type="match status" value="1"/>
</dbReference>
<reference evidence="11 12" key="1">
    <citation type="journal article" date="2018" name="G3 (Bethesda)">
        <title>A High-Quality Reference Genome for the Invasive Mosquitofish Gambusia affinis Using a Chicago Library.</title>
        <authorList>
            <person name="Hoffberg S.L."/>
            <person name="Troendle N.J."/>
            <person name="Glenn T.C."/>
            <person name="Mahmud O."/>
            <person name="Louha S."/>
            <person name="Chalopin D."/>
            <person name="Bennetzen J.L."/>
            <person name="Mauricio R."/>
        </authorList>
    </citation>
    <scope>NUCLEOTIDE SEQUENCE [LARGE SCALE GENOMIC DNA]</scope>
    <source>
        <strain evidence="11">NE01/NJP1002.9</strain>
        <tissue evidence="11">Muscle</tissue>
    </source>
</reference>
<dbReference type="InterPro" id="IPR036364">
    <property type="entry name" value="SEA_dom_sf"/>
</dbReference>
<evidence type="ECO:0000313" key="12">
    <source>
        <dbReference type="Proteomes" id="UP000250572"/>
    </source>
</evidence>
<dbReference type="SUPFAM" id="SSF82671">
    <property type="entry name" value="SEA domain"/>
    <property type="match status" value="1"/>
</dbReference>
<evidence type="ECO:0000256" key="8">
    <source>
        <dbReference type="ARBA" id="ARBA00023180"/>
    </source>
</evidence>
<dbReference type="GO" id="GO:0005886">
    <property type="term" value="C:plasma membrane"/>
    <property type="evidence" value="ECO:0007669"/>
    <property type="project" value="UniProtKB-SubCell"/>
</dbReference>
<evidence type="ECO:0000256" key="4">
    <source>
        <dbReference type="ARBA" id="ARBA00022729"/>
    </source>
</evidence>
<evidence type="ECO:0000256" key="7">
    <source>
        <dbReference type="ARBA" id="ARBA00023157"/>
    </source>
</evidence>
<evidence type="ECO:0000313" key="11">
    <source>
        <dbReference type="EMBL" id="PWA21604.1"/>
    </source>
</evidence>
<dbReference type="PANTHER" id="PTHR24037">
    <property type="entry name" value="HEART DEVELOPMENT PROTEIN WITH EGF-LIKE DOMAINS 1"/>
    <property type="match status" value="1"/>
</dbReference>
<dbReference type="AlphaFoldDB" id="A0A315VFL3"/>
<dbReference type="InterPro" id="IPR009030">
    <property type="entry name" value="Growth_fac_rcpt_cys_sf"/>
</dbReference>
<evidence type="ECO:0000256" key="1">
    <source>
        <dbReference type="ARBA" id="ARBA00004236"/>
    </source>
</evidence>
<dbReference type="STRING" id="33528.ENSGAFP00000002541"/>
<sequence>ALTSGCNNTKAFNICAKFNSYSPNRKSNNKRFDCFTEHRIFPNKRSLHSTSTYNSKTSSTCEERFNQAFTCLCRPGEVYIGLFCIRVKVFPGLLVWKKEFEPEMADKTSQKFLDTSNIIKDEVREQFKDETEFIGPEVLELRRKETKEKSQSSNIEASTQIIYDRTAEITEEVVKKKVEGIPKAESFAAKSLCDSDTCDTLSTKCSSADGSFTCSCGDGFIETNFSDRLCVARCPAGQIYVNNKCKALLIVVIICSILGGLLIAVVIALPLVLKKSKKKSSKKKEEDIGIPYQSHSIAKAPLSYSNGNSNDFPASVKEPTNSLANSGAPRIPRATANSNWDSRTNLEMTPSNSRQNLIPSGRNSRFNDNQDDMYSFSQNRPKNHTYEESYIIFHTNNTTNIWTNHRCYSRFNTNKTSNTYTSFDSYSTNRNSTNKGSKSFTKHRIFLNECSLHNTRTNNYRTSK</sequence>
<keyword evidence="7" id="KW-1015">Disulfide bond</keyword>
<organism evidence="11 12">
    <name type="scientific">Gambusia affinis</name>
    <name type="common">Western mosquitofish</name>
    <name type="synonym">Heterandria affinis</name>
    <dbReference type="NCBI Taxonomy" id="33528"/>
    <lineage>
        <taxon>Eukaryota</taxon>
        <taxon>Metazoa</taxon>
        <taxon>Chordata</taxon>
        <taxon>Craniata</taxon>
        <taxon>Vertebrata</taxon>
        <taxon>Euteleostomi</taxon>
        <taxon>Actinopterygii</taxon>
        <taxon>Neopterygii</taxon>
        <taxon>Teleostei</taxon>
        <taxon>Neoteleostei</taxon>
        <taxon>Acanthomorphata</taxon>
        <taxon>Ovalentaria</taxon>
        <taxon>Atherinomorphae</taxon>
        <taxon>Cyprinodontiformes</taxon>
        <taxon>Poeciliidae</taxon>
        <taxon>Poeciliinae</taxon>
        <taxon>Gambusia</taxon>
    </lineage>
</organism>
<keyword evidence="6 10" id="KW-0472">Membrane</keyword>
<evidence type="ECO:0000256" key="2">
    <source>
        <dbReference type="ARBA" id="ARBA00022475"/>
    </source>
</evidence>
<protein>
    <submittedName>
        <fullName evidence="11">Uncharacterized protein</fullName>
    </submittedName>
</protein>
<feature type="non-terminal residue" evidence="11">
    <location>
        <position position="464"/>
    </location>
</feature>
<feature type="region of interest" description="Disordered" evidence="9">
    <location>
        <begin position="309"/>
        <end position="380"/>
    </location>
</feature>
<keyword evidence="8" id="KW-0325">Glycoprotein</keyword>
<keyword evidence="10" id="KW-0812">Transmembrane</keyword>
<evidence type="ECO:0000256" key="9">
    <source>
        <dbReference type="SAM" id="MobiDB-lite"/>
    </source>
</evidence>
<evidence type="ECO:0000256" key="6">
    <source>
        <dbReference type="ARBA" id="ARBA00023136"/>
    </source>
</evidence>
<keyword evidence="10" id="KW-1133">Transmembrane helix</keyword>
<dbReference type="EMBL" id="NHOQ01001904">
    <property type="protein sequence ID" value="PWA21604.1"/>
    <property type="molecule type" value="Genomic_DNA"/>
</dbReference>
<feature type="transmembrane region" description="Helical" evidence="10">
    <location>
        <begin position="247"/>
        <end position="273"/>
    </location>
</feature>
<feature type="compositionally biased region" description="Polar residues" evidence="9">
    <location>
        <begin position="309"/>
        <end position="325"/>
    </location>
</feature>
<dbReference type="Proteomes" id="UP000250572">
    <property type="component" value="Unassembled WGS sequence"/>
</dbReference>
<gene>
    <name evidence="11" type="ORF">CCH79_00003012</name>
</gene>
<name>A0A315VFL3_GAMAF</name>
<comment type="subcellular location">
    <subcellularLocation>
        <location evidence="1">Cell membrane</location>
    </subcellularLocation>
</comment>
<proteinExistence type="predicted"/>
<evidence type="ECO:0000256" key="5">
    <source>
        <dbReference type="ARBA" id="ARBA00022737"/>
    </source>
</evidence>
<keyword evidence="2" id="KW-1003">Cell membrane</keyword>
<dbReference type="PANTHER" id="PTHR24037:SF10">
    <property type="entry name" value="MUCIN-13"/>
    <property type="match status" value="1"/>
</dbReference>
<keyword evidence="12" id="KW-1185">Reference proteome</keyword>
<keyword evidence="4" id="KW-0732">Signal</keyword>